<dbReference type="PROSITE" id="PS50937">
    <property type="entry name" value="HTH_MERR_2"/>
    <property type="match status" value="1"/>
</dbReference>
<dbReference type="InterPro" id="IPR009061">
    <property type="entry name" value="DNA-bd_dom_put_sf"/>
</dbReference>
<evidence type="ECO:0000256" key="1">
    <source>
        <dbReference type="ARBA" id="ARBA00022491"/>
    </source>
</evidence>
<dbReference type="SMART" id="SM00422">
    <property type="entry name" value="HTH_MERR"/>
    <property type="match status" value="1"/>
</dbReference>
<evidence type="ECO:0000313" key="7">
    <source>
        <dbReference type="Proteomes" id="UP000826550"/>
    </source>
</evidence>
<sequence>MKIAAFAKLVNISTDTLRYYEKIGLLHPQRNRNGYRDYTDADAALMKFITNLRHAQLKLPEVKQAVALYQSPKSNYCDKETLKLVTKKAQDCQQQAIFYTKMTKILAELKNKIEEEASIDEIENSLKQLGEL</sequence>
<dbReference type="Proteomes" id="UP000826550">
    <property type="component" value="Chromosome"/>
</dbReference>
<gene>
    <name evidence="6" type="ORF">GYM71_00055</name>
</gene>
<dbReference type="PANTHER" id="PTHR30204:SF69">
    <property type="entry name" value="MERR-FAMILY TRANSCRIPTIONAL REGULATOR"/>
    <property type="match status" value="1"/>
</dbReference>
<dbReference type="PROSITE" id="PS00552">
    <property type="entry name" value="HTH_MERR_1"/>
    <property type="match status" value="1"/>
</dbReference>
<dbReference type="InterPro" id="IPR000551">
    <property type="entry name" value="MerR-type_HTH_dom"/>
</dbReference>
<reference evidence="6 7" key="1">
    <citation type="submission" date="2020-01" db="EMBL/GenBank/DDBJ databases">
        <title>Vast differences in strain-level diversity in the gut microbiota of two closely related honey bee species.</title>
        <authorList>
            <person name="Ellegaard K.M."/>
            <person name="Suenami S."/>
            <person name="Miyazaki R."/>
            <person name="Engel P."/>
        </authorList>
    </citation>
    <scope>NUCLEOTIDE SEQUENCE [LARGE SCALE GENOMIC DNA]</scope>
    <source>
        <strain evidence="6 7">ESL0416</strain>
    </source>
</reference>
<dbReference type="EMBL" id="CP048268">
    <property type="protein sequence ID" value="QYN51911.1"/>
    <property type="molecule type" value="Genomic_DNA"/>
</dbReference>
<proteinExistence type="predicted"/>
<organism evidence="6 7">
    <name type="scientific">Lactobacillus panisapium</name>
    <dbReference type="NCBI Taxonomy" id="2012495"/>
    <lineage>
        <taxon>Bacteria</taxon>
        <taxon>Bacillati</taxon>
        <taxon>Bacillota</taxon>
        <taxon>Bacilli</taxon>
        <taxon>Lactobacillales</taxon>
        <taxon>Lactobacillaceae</taxon>
        <taxon>Lactobacillus</taxon>
    </lineage>
</organism>
<evidence type="ECO:0000256" key="3">
    <source>
        <dbReference type="ARBA" id="ARBA00023125"/>
    </source>
</evidence>
<dbReference type="SUPFAM" id="SSF46955">
    <property type="entry name" value="Putative DNA-binding domain"/>
    <property type="match status" value="1"/>
</dbReference>
<dbReference type="InterPro" id="IPR047057">
    <property type="entry name" value="MerR_fam"/>
</dbReference>
<evidence type="ECO:0000259" key="5">
    <source>
        <dbReference type="PROSITE" id="PS50937"/>
    </source>
</evidence>
<keyword evidence="1" id="KW-0678">Repressor</keyword>
<keyword evidence="3" id="KW-0238">DNA-binding</keyword>
<keyword evidence="2" id="KW-0805">Transcription regulation</keyword>
<keyword evidence="7" id="KW-1185">Reference proteome</keyword>
<dbReference type="Gene3D" id="1.10.1660.10">
    <property type="match status" value="1"/>
</dbReference>
<dbReference type="Pfam" id="PF13411">
    <property type="entry name" value="MerR_1"/>
    <property type="match status" value="1"/>
</dbReference>
<dbReference type="RefSeq" id="WP_103752647.1">
    <property type="nucleotide sequence ID" value="NZ_CP048268.1"/>
</dbReference>
<keyword evidence="4" id="KW-0804">Transcription</keyword>
<evidence type="ECO:0000313" key="6">
    <source>
        <dbReference type="EMBL" id="QYN51911.1"/>
    </source>
</evidence>
<accession>A0ABX8W585</accession>
<feature type="domain" description="HTH merR-type" evidence="5">
    <location>
        <begin position="1"/>
        <end position="68"/>
    </location>
</feature>
<protein>
    <submittedName>
        <fullName evidence="6">MerR family transcriptional regulator</fullName>
    </submittedName>
</protein>
<evidence type="ECO:0000256" key="2">
    <source>
        <dbReference type="ARBA" id="ARBA00023015"/>
    </source>
</evidence>
<name>A0ABX8W585_9LACO</name>
<evidence type="ECO:0000256" key="4">
    <source>
        <dbReference type="ARBA" id="ARBA00023163"/>
    </source>
</evidence>
<dbReference type="PANTHER" id="PTHR30204">
    <property type="entry name" value="REDOX-CYCLING DRUG-SENSING TRANSCRIPTIONAL ACTIVATOR SOXR"/>
    <property type="match status" value="1"/>
</dbReference>